<name>A0AA41VML9_PAPNU</name>
<dbReference type="PANTHER" id="PTHR21027">
    <property type="entry name" value="TRNA-SPLICING ENDONUCLEASE SUBUNIT SEN54"/>
    <property type="match status" value="1"/>
</dbReference>
<dbReference type="Pfam" id="PF12928">
    <property type="entry name" value="tRNA_int_end_N2"/>
    <property type="match status" value="1"/>
</dbReference>
<evidence type="ECO:0000256" key="1">
    <source>
        <dbReference type="ARBA" id="ARBA00005736"/>
    </source>
</evidence>
<feature type="compositionally biased region" description="Acidic residues" evidence="3">
    <location>
        <begin position="42"/>
        <end position="53"/>
    </location>
</feature>
<evidence type="ECO:0000256" key="2">
    <source>
        <dbReference type="ARBA" id="ARBA00022694"/>
    </source>
</evidence>
<reference evidence="5" key="1">
    <citation type="submission" date="2022-03" db="EMBL/GenBank/DDBJ databases">
        <title>A functionally conserved STORR gene fusion in Papaver species that diverged 16.8 million years ago.</title>
        <authorList>
            <person name="Catania T."/>
        </authorList>
    </citation>
    <scope>NUCLEOTIDE SEQUENCE</scope>
    <source>
        <strain evidence="5">S-191538</strain>
    </source>
</reference>
<dbReference type="EMBL" id="JAJJMA010252091">
    <property type="protein sequence ID" value="MCL7043930.1"/>
    <property type="molecule type" value="Genomic_DNA"/>
</dbReference>
<dbReference type="InterPro" id="IPR024336">
    <property type="entry name" value="tRNA_splic_suSen54_N"/>
</dbReference>
<feature type="non-terminal residue" evidence="5">
    <location>
        <position position="1"/>
    </location>
</feature>
<sequence>MKDLPIFQIPFPNSHNSSMMEVKDFEVEVRDREVSSNGTQDSEVDLLQDTDEDELRKTKSKARWDEEMRMAEVLEKKGRCWATTGIIRNSKTYLSIEET</sequence>
<feature type="domain" description="tRNA-splicing endonuclease subunit Sen54 N-terminal" evidence="4">
    <location>
        <begin position="56"/>
        <end position="99"/>
    </location>
</feature>
<dbReference type="PANTHER" id="PTHR21027:SF1">
    <property type="entry name" value="TRNA-SPLICING ENDONUCLEASE SUBUNIT SEN54"/>
    <property type="match status" value="1"/>
</dbReference>
<dbReference type="GO" id="GO:0000379">
    <property type="term" value="P:tRNA-type intron splice site recognition and cleavage"/>
    <property type="evidence" value="ECO:0007669"/>
    <property type="project" value="TreeGrafter"/>
</dbReference>
<comment type="caution">
    <text evidence="5">The sequence shown here is derived from an EMBL/GenBank/DDBJ whole genome shotgun (WGS) entry which is preliminary data.</text>
</comment>
<dbReference type="GO" id="GO:0000214">
    <property type="term" value="C:tRNA-intron endonuclease complex"/>
    <property type="evidence" value="ECO:0007669"/>
    <property type="project" value="TreeGrafter"/>
</dbReference>
<evidence type="ECO:0000313" key="5">
    <source>
        <dbReference type="EMBL" id="MCL7043930.1"/>
    </source>
</evidence>
<comment type="similarity">
    <text evidence="1">Belongs to the SEN54 family.</text>
</comment>
<feature type="region of interest" description="Disordered" evidence="3">
    <location>
        <begin position="30"/>
        <end position="59"/>
    </location>
</feature>
<protein>
    <recommendedName>
        <fullName evidence="4">tRNA-splicing endonuclease subunit Sen54 N-terminal domain-containing protein</fullName>
    </recommendedName>
</protein>
<evidence type="ECO:0000313" key="6">
    <source>
        <dbReference type="Proteomes" id="UP001177140"/>
    </source>
</evidence>
<organism evidence="5 6">
    <name type="scientific">Papaver nudicaule</name>
    <name type="common">Iceland poppy</name>
    <dbReference type="NCBI Taxonomy" id="74823"/>
    <lineage>
        <taxon>Eukaryota</taxon>
        <taxon>Viridiplantae</taxon>
        <taxon>Streptophyta</taxon>
        <taxon>Embryophyta</taxon>
        <taxon>Tracheophyta</taxon>
        <taxon>Spermatophyta</taxon>
        <taxon>Magnoliopsida</taxon>
        <taxon>Ranunculales</taxon>
        <taxon>Papaveraceae</taxon>
        <taxon>Papaveroideae</taxon>
        <taxon>Papaver</taxon>
    </lineage>
</organism>
<dbReference type="AlphaFoldDB" id="A0AA41VML9"/>
<keyword evidence="6" id="KW-1185">Reference proteome</keyword>
<evidence type="ECO:0000256" key="3">
    <source>
        <dbReference type="SAM" id="MobiDB-lite"/>
    </source>
</evidence>
<proteinExistence type="inferred from homology"/>
<dbReference type="InterPro" id="IPR024337">
    <property type="entry name" value="tRNA_splic_suSen54"/>
</dbReference>
<gene>
    <name evidence="5" type="ORF">MKW94_006997</name>
</gene>
<evidence type="ECO:0000259" key="4">
    <source>
        <dbReference type="Pfam" id="PF12928"/>
    </source>
</evidence>
<dbReference type="Proteomes" id="UP001177140">
    <property type="component" value="Unassembled WGS sequence"/>
</dbReference>
<keyword evidence="2" id="KW-0819">tRNA processing</keyword>
<accession>A0AA41VML9</accession>